<name>A0A9W6M6P8_9MICO</name>
<keyword evidence="1" id="KW-0472">Membrane</keyword>
<evidence type="ECO:0000259" key="2">
    <source>
        <dbReference type="Pfam" id="PF04235"/>
    </source>
</evidence>
<evidence type="ECO:0000256" key="1">
    <source>
        <dbReference type="SAM" id="Phobius"/>
    </source>
</evidence>
<evidence type="ECO:0008006" key="6">
    <source>
        <dbReference type="Google" id="ProtNLM"/>
    </source>
</evidence>
<dbReference type="Pfam" id="PF07786">
    <property type="entry name" value="HGSNAT_cat"/>
    <property type="match status" value="1"/>
</dbReference>
<feature type="transmembrane region" description="Helical" evidence="1">
    <location>
        <begin position="99"/>
        <end position="116"/>
    </location>
</feature>
<feature type="transmembrane region" description="Helical" evidence="1">
    <location>
        <begin position="44"/>
        <end position="65"/>
    </location>
</feature>
<feature type="domain" description="Heparan-alpha-glucosaminide N-acetyltransferase catalytic" evidence="3">
    <location>
        <begin position="3"/>
        <end position="185"/>
    </location>
</feature>
<evidence type="ECO:0000313" key="5">
    <source>
        <dbReference type="Proteomes" id="UP001142291"/>
    </source>
</evidence>
<sequence length="346" mass="36763">MQGIDLARGIAVIGMLAAHLVYLAEWDWRDPGTWTDVANGRSSILFATLAGVSIALVTGGASRPAPGRELGRARRALALRALLLWLIGLVLIATQVPAFIILPTYAVLFLLALPLLRLRARTLWIVAAGLAATMPWIEPLLDGLPVWRGEQGAMLMLVAGWHYPFPVWAVFVVAGLAAGRSGLGRPRTAWTLLAAGAALAALAYGADALRTALHPAGGRSYLDAALAARPHSGGLLEVFGGGGLALAAIGLCLLLCRVRPVGAVLLPLRAVGSMPLTAYVGQIIAWVLVAALVLGDVRDLQGMRNLQPFWPFAGATIMFCTAWGLRWGRGPVERLLAWVTRWVLPR</sequence>
<feature type="transmembrane region" description="Helical" evidence="1">
    <location>
        <begin position="77"/>
        <end position="93"/>
    </location>
</feature>
<keyword evidence="1" id="KW-1133">Transmembrane helix</keyword>
<dbReference type="PANTHER" id="PTHR30590">
    <property type="entry name" value="INNER MEMBRANE PROTEIN"/>
    <property type="match status" value="1"/>
</dbReference>
<feature type="transmembrane region" description="Helical" evidence="1">
    <location>
        <begin position="7"/>
        <end position="24"/>
    </location>
</feature>
<feature type="domain" description="DUF418" evidence="2">
    <location>
        <begin position="228"/>
        <end position="342"/>
    </location>
</feature>
<accession>A0A9W6M6P8</accession>
<protein>
    <recommendedName>
        <fullName evidence="6">DUF1624 domain-containing protein</fullName>
    </recommendedName>
</protein>
<proteinExistence type="predicted"/>
<reference evidence="4" key="2">
    <citation type="submission" date="2023-01" db="EMBL/GenBank/DDBJ databases">
        <authorList>
            <person name="Sun Q."/>
            <person name="Evtushenko L."/>
        </authorList>
    </citation>
    <scope>NUCLEOTIDE SEQUENCE</scope>
    <source>
        <strain evidence="4">VKM Ac-1940</strain>
    </source>
</reference>
<feature type="transmembrane region" description="Helical" evidence="1">
    <location>
        <begin position="153"/>
        <end position="177"/>
    </location>
</feature>
<dbReference type="InterPro" id="IPR007349">
    <property type="entry name" value="DUF418"/>
</dbReference>
<dbReference type="InterPro" id="IPR012429">
    <property type="entry name" value="HGSNAT_cat"/>
</dbReference>
<dbReference type="PANTHER" id="PTHR30590:SF2">
    <property type="entry name" value="INNER MEMBRANE PROTEIN"/>
    <property type="match status" value="1"/>
</dbReference>
<dbReference type="InterPro" id="IPR052529">
    <property type="entry name" value="Bact_Transport_Assoc"/>
</dbReference>
<organism evidence="4 5">
    <name type="scientific">Microbacterium dextranolyticum</name>
    <dbReference type="NCBI Taxonomy" id="36806"/>
    <lineage>
        <taxon>Bacteria</taxon>
        <taxon>Bacillati</taxon>
        <taxon>Actinomycetota</taxon>
        <taxon>Actinomycetes</taxon>
        <taxon>Micrococcales</taxon>
        <taxon>Microbacteriaceae</taxon>
        <taxon>Microbacterium</taxon>
    </lineage>
</organism>
<evidence type="ECO:0000313" key="4">
    <source>
        <dbReference type="EMBL" id="GLJ96704.1"/>
    </source>
</evidence>
<feature type="transmembrane region" description="Helical" evidence="1">
    <location>
        <begin position="238"/>
        <end position="256"/>
    </location>
</feature>
<dbReference type="AlphaFoldDB" id="A0A9W6M6P8"/>
<comment type="caution">
    <text evidence="4">The sequence shown here is derived from an EMBL/GenBank/DDBJ whole genome shotgun (WGS) entry which is preliminary data.</text>
</comment>
<evidence type="ECO:0000259" key="3">
    <source>
        <dbReference type="Pfam" id="PF07786"/>
    </source>
</evidence>
<feature type="transmembrane region" description="Helical" evidence="1">
    <location>
        <begin position="123"/>
        <end position="141"/>
    </location>
</feature>
<dbReference type="RefSeq" id="WP_239531704.1">
    <property type="nucleotide sequence ID" value="NZ_BSER01000014.1"/>
</dbReference>
<keyword evidence="5" id="KW-1185">Reference proteome</keyword>
<dbReference type="Pfam" id="PF04235">
    <property type="entry name" value="DUF418"/>
    <property type="match status" value="1"/>
</dbReference>
<reference evidence="4" key="1">
    <citation type="journal article" date="2014" name="Int. J. Syst. Evol. Microbiol.">
        <title>Complete genome sequence of Corynebacterium casei LMG S-19264T (=DSM 44701T), isolated from a smear-ripened cheese.</title>
        <authorList>
            <consortium name="US DOE Joint Genome Institute (JGI-PGF)"/>
            <person name="Walter F."/>
            <person name="Albersmeier A."/>
            <person name="Kalinowski J."/>
            <person name="Ruckert C."/>
        </authorList>
    </citation>
    <scope>NUCLEOTIDE SEQUENCE</scope>
    <source>
        <strain evidence="4">VKM Ac-1940</strain>
    </source>
</reference>
<dbReference type="EMBL" id="BSER01000014">
    <property type="protein sequence ID" value="GLJ96704.1"/>
    <property type="molecule type" value="Genomic_DNA"/>
</dbReference>
<feature type="transmembrane region" description="Helical" evidence="1">
    <location>
        <begin position="276"/>
        <end position="295"/>
    </location>
</feature>
<feature type="transmembrane region" description="Helical" evidence="1">
    <location>
        <begin position="189"/>
        <end position="206"/>
    </location>
</feature>
<keyword evidence="1" id="KW-0812">Transmembrane</keyword>
<feature type="transmembrane region" description="Helical" evidence="1">
    <location>
        <begin position="307"/>
        <end position="325"/>
    </location>
</feature>
<gene>
    <name evidence="4" type="ORF">GCM10017591_27670</name>
</gene>
<dbReference type="Proteomes" id="UP001142291">
    <property type="component" value="Unassembled WGS sequence"/>
</dbReference>